<dbReference type="EMBL" id="ML996119">
    <property type="protein sequence ID" value="KAF2737032.1"/>
    <property type="molecule type" value="Genomic_DNA"/>
</dbReference>
<reference evidence="1" key="1">
    <citation type="journal article" date="2020" name="Stud. Mycol.">
        <title>101 Dothideomycetes genomes: a test case for predicting lifestyles and emergence of pathogens.</title>
        <authorList>
            <person name="Haridas S."/>
            <person name="Albert R."/>
            <person name="Binder M."/>
            <person name="Bloem J."/>
            <person name="Labutti K."/>
            <person name="Salamov A."/>
            <person name="Andreopoulos B."/>
            <person name="Baker S."/>
            <person name="Barry K."/>
            <person name="Bills G."/>
            <person name="Bluhm B."/>
            <person name="Cannon C."/>
            <person name="Castanera R."/>
            <person name="Culley D."/>
            <person name="Daum C."/>
            <person name="Ezra D."/>
            <person name="Gonzalez J."/>
            <person name="Henrissat B."/>
            <person name="Kuo A."/>
            <person name="Liang C."/>
            <person name="Lipzen A."/>
            <person name="Lutzoni F."/>
            <person name="Magnuson J."/>
            <person name="Mondo S."/>
            <person name="Nolan M."/>
            <person name="Ohm R."/>
            <person name="Pangilinan J."/>
            <person name="Park H.-J."/>
            <person name="Ramirez L."/>
            <person name="Alfaro M."/>
            <person name="Sun H."/>
            <person name="Tritt A."/>
            <person name="Yoshinaga Y."/>
            <person name="Zwiers L.-H."/>
            <person name="Turgeon B."/>
            <person name="Goodwin S."/>
            <person name="Spatafora J."/>
            <person name="Crous P."/>
            <person name="Grigoriev I."/>
        </authorList>
    </citation>
    <scope>NUCLEOTIDE SEQUENCE</scope>
    <source>
        <strain evidence="1">CBS 125425</strain>
    </source>
</reference>
<proteinExistence type="predicted"/>
<accession>A0A9P4R596</accession>
<comment type="caution">
    <text evidence="1">The sequence shown here is derived from an EMBL/GenBank/DDBJ whole genome shotgun (WGS) entry which is preliminary data.</text>
</comment>
<organism evidence="1 2">
    <name type="scientific">Polyplosphaeria fusca</name>
    <dbReference type="NCBI Taxonomy" id="682080"/>
    <lineage>
        <taxon>Eukaryota</taxon>
        <taxon>Fungi</taxon>
        <taxon>Dikarya</taxon>
        <taxon>Ascomycota</taxon>
        <taxon>Pezizomycotina</taxon>
        <taxon>Dothideomycetes</taxon>
        <taxon>Pleosporomycetidae</taxon>
        <taxon>Pleosporales</taxon>
        <taxon>Tetraplosphaeriaceae</taxon>
        <taxon>Polyplosphaeria</taxon>
    </lineage>
</organism>
<dbReference type="AlphaFoldDB" id="A0A9P4R596"/>
<dbReference type="PANTHER" id="PTHR38790:SF9">
    <property type="entry name" value="F-BOX DOMAIN-CONTAINING PROTEIN"/>
    <property type="match status" value="1"/>
</dbReference>
<gene>
    <name evidence="1" type="ORF">EJ04DRAFT_574885</name>
</gene>
<dbReference type="PANTHER" id="PTHR38790">
    <property type="entry name" value="2EXR DOMAIN-CONTAINING PROTEIN-RELATED"/>
    <property type="match status" value="1"/>
</dbReference>
<sequence length="458" mass="53450">MAATNTFKLALMAKPVPPSPDDPVICLIARSIQHLKSVDITIANVGVRVYSATTSEPLWPQQEADKMTEYFYIQDHENILEKLFVSITAGHGPLTIDRVIIHKWLGFSDSNACHEYVPIPFKTWLTNLPLPNMKDGKFSYDHIWTWWKCTGKVFDIFALPAEIRELIYRHCLGQKLNLQSVQGRVVLGRGFPSFPDINLKFPNFPANYSARELIRESYDDPRVQPRMVFVDKPDLNLLRLNKQVRAEALHAVWTHTRKSFLDPSVLEDVLSCGNTPSFSWLRRIELNFGTFEYIEFFGLFWRPYRPSRWGRRWDRPQVAASCLQSMPTLEDLQICFDGPYVVQAYRVISLGCHKKVVDWILAGAFPFIKDIKTVKLTGCIKNSVKMRWDRILKIEYQERGAKEKSHDFDYERAKKILHFMQFYYIPFDCECRTPCDKVFDHMTFLPRGDRTLPEFDFE</sequence>
<evidence type="ECO:0000313" key="2">
    <source>
        <dbReference type="Proteomes" id="UP000799444"/>
    </source>
</evidence>
<dbReference type="Proteomes" id="UP000799444">
    <property type="component" value="Unassembled WGS sequence"/>
</dbReference>
<dbReference type="OrthoDB" id="5335493at2759"/>
<name>A0A9P4R596_9PLEO</name>
<protein>
    <submittedName>
        <fullName evidence="1">Uncharacterized protein</fullName>
    </submittedName>
</protein>
<keyword evidence="2" id="KW-1185">Reference proteome</keyword>
<evidence type="ECO:0000313" key="1">
    <source>
        <dbReference type="EMBL" id="KAF2737032.1"/>
    </source>
</evidence>